<organism evidence="2 3">
    <name type="scientific">Prymnesium parvum</name>
    <name type="common">Toxic golden alga</name>
    <dbReference type="NCBI Taxonomy" id="97485"/>
    <lineage>
        <taxon>Eukaryota</taxon>
        <taxon>Haptista</taxon>
        <taxon>Haptophyta</taxon>
        <taxon>Prymnesiophyceae</taxon>
        <taxon>Prymnesiales</taxon>
        <taxon>Prymnesiaceae</taxon>
        <taxon>Prymnesium</taxon>
    </lineage>
</organism>
<evidence type="ECO:0000313" key="2">
    <source>
        <dbReference type="EMBL" id="KAL1507164.1"/>
    </source>
</evidence>
<accession>A0AB34IUA2</accession>
<comment type="caution">
    <text evidence="2">The sequence shown here is derived from an EMBL/GenBank/DDBJ whole genome shotgun (WGS) entry which is preliminary data.</text>
</comment>
<feature type="compositionally biased region" description="Basic and acidic residues" evidence="1">
    <location>
        <begin position="46"/>
        <end position="62"/>
    </location>
</feature>
<keyword evidence="3" id="KW-1185">Reference proteome</keyword>
<reference evidence="2 3" key="1">
    <citation type="journal article" date="2024" name="Science">
        <title>Giant polyketide synthase enzymes in the biosynthesis of giant marine polyether toxins.</title>
        <authorList>
            <person name="Fallon T.R."/>
            <person name="Shende V.V."/>
            <person name="Wierzbicki I.H."/>
            <person name="Pendleton A.L."/>
            <person name="Watervoot N.F."/>
            <person name="Auber R.P."/>
            <person name="Gonzalez D.J."/>
            <person name="Wisecaver J.H."/>
            <person name="Moore B.S."/>
        </authorList>
    </citation>
    <scope>NUCLEOTIDE SEQUENCE [LARGE SCALE GENOMIC DNA]</scope>
    <source>
        <strain evidence="2 3">12B1</strain>
    </source>
</reference>
<sequence length="90" mass="9739">MLARELAEVSPKEGCSLQLGVDDVAAWAANELAQANISRPTMTSKQFDEESKQFGGERGDDRSAAAHCGGAPYEWAEYKLGQVVDCCLCR</sequence>
<gene>
    <name evidence="2" type="ORF">AB1Y20_008015</name>
</gene>
<evidence type="ECO:0000313" key="3">
    <source>
        <dbReference type="Proteomes" id="UP001515480"/>
    </source>
</evidence>
<evidence type="ECO:0000256" key="1">
    <source>
        <dbReference type="SAM" id="MobiDB-lite"/>
    </source>
</evidence>
<dbReference type="Proteomes" id="UP001515480">
    <property type="component" value="Unassembled WGS sequence"/>
</dbReference>
<protein>
    <submittedName>
        <fullName evidence="2">Uncharacterized protein</fullName>
    </submittedName>
</protein>
<dbReference type="AlphaFoldDB" id="A0AB34IUA2"/>
<name>A0AB34IUA2_PRYPA</name>
<dbReference type="EMBL" id="JBGBPQ010000018">
    <property type="protein sequence ID" value="KAL1507164.1"/>
    <property type="molecule type" value="Genomic_DNA"/>
</dbReference>
<feature type="region of interest" description="Disordered" evidence="1">
    <location>
        <begin position="39"/>
        <end position="62"/>
    </location>
</feature>
<proteinExistence type="predicted"/>